<evidence type="ECO:0000256" key="2">
    <source>
        <dbReference type="ARBA" id="ARBA00022980"/>
    </source>
</evidence>
<comment type="caution">
    <text evidence="6">The sequence shown here is derived from an EMBL/GenBank/DDBJ whole genome shotgun (WGS) entry which is preliminary data.</text>
</comment>
<dbReference type="Gene3D" id="3.30.1390.10">
    <property type="match status" value="1"/>
</dbReference>
<dbReference type="GO" id="GO:0005762">
    <property type="term" value="C:mitochondrial large ribosomal subunit"/>
    <property type="evidence" value="ECO:0007669"/>
    <property type="project" value="TreeGrafter"/>
</dbReference>
<dbReference type="SUPFAM" id="SSF54736">
    <property type="entry name" value="ClpS-like"/>
    <property type="match status" value="1"/>
</dbReference>
<reference evidence="6 7" key="1">
    <citation type="journal article" date="2018" name="Nat. Ecol. Evol.">
        <title>Genomic signatures of mitonuclear coevolution across populations of Tigriopus californicus.</title>
        <authorList>
            <person name="Barreto F.S."/>
            <person name="Watson E.T."/>
            <person name="Lima T.G."/>
            <person name="Willett C.S."/>
            <person name="Edmands S."/>
            <person name="Li W."/>
            <person name="Burton R.S."/>
        </authorList>
    </citation>
    <scope>NUCLEOTIDE SEQUENCE [LARGE SCALE GENOMIC DNA]</scope>
    <source>
        <strain evidence="6 7">San Diego</strain>
    </source>
</reference>
<keyword evidence="3" id="KW-0687">Ribonucleoprotein</keyword>
<dbReference type="GO" id="GO:0003735">
    <property type="term" value="F:structural constituent of ribosome"/>
    <property type="evidence" value="ECO:0007669"/>
    <property type="project" value="InterPro"/>
</dbReference>
<sequence>MAAVNASRLVFKRLPSPWLRSSVTAWRAFSAEVEAVEKMPLPSDQKTYAPKIEKLVEEIAQLNLLEVADLNSLLKSRLNISDAPVMMGGFAAGGMAAPASMEDEEEEEAAPLAAVQTSFTVKLNKFDAAKKVALIKELKSQLEDMNLVQAKKFVESAPAVVKADISKDEAEELKKALEAVGAECEVE</sequence>
<organism evidence="6 7">
    <name type="scientific">Tigriopus californicus</name>
    <name type="common">Marine copepod</name>
    <dbReference type="NCBI Taxonomy" id="6832"/>
    <lineage>
        <taxon>Eukaryota</taxon>
        <taxon>Metazoa</taxon>
        <taxon>Ecdysozoa</taxon>
        <taxon>Arthropoda</taxon>
        <taxon>Crustacea</taxon>
        <taxon>Multicrustacea</taxon>
        <taxon>Hexanauplia</taxon>
        <taxon>Copepoda</taxon>
        <taxon>Harpacticoida</taxon>
        <taxon>Harpacticidae</taxon>
        <taxon>Tigriopus</taxon>
    </lineage>
</organism>
<dbReference type="GO" id="GO:0003729">
    <property type="term" value="F:mRNA binding"/>
    <property type="evidence" value="ECO:0007669"/>
    <property type="project" value="TreeGrafter"/>
</dbReference>
<dbReference type="PANTHER" id="PTHR45987:SF4">
    <property type="entry name" value="LARGE RIBOSOMAL SUBUNIT PROTEIN BL12M"/>
    <property type="match status" value="1"/>
</dbReference>
<keyword evidence="2" id="KW-0689">Ribosomal protein</keyword>
<dbReference type="Pfam" id="PF00542">
    <property type="entry name" value="Ribosomal_L12"/>
    <property type="match status" value="1"/>
</dbReference>
<dbReference type="InterPro" id="IPR014719">
    <property type="entry name" value="Ribosomal_bL12_C/ClpS-like"/>
</dbReference>
<keyword evidence="7" id="KW-1185">Reference proteome</keyword>
<dbReference type="Gene3D" id="1.20.5.710">
    <property type="entry name" value="Single helix bin"/>
    <property type="match status" value="1"/>
</dbReference>
<evidence type="ECO:0000256" key="3">
    <source>
        <dbReference type="ARBA" id="ARBA00023274"/>
    </source>
</evidence>
<gene>
    <name evidence="6" type="ORF">TCAL_07825</name>
</gene>
<dbReference type="FunFam" id="3.30.1390.10:FF:000001">
    <property type="entry name" value="50S ribosomal protein L7/L12"/>
    <property type="match status" value="1"/>
</dbReference>
<dbReference type="SUPFAM" id="SSF48300">
    <property type="entry name" value="Ribosomal protein L7/12, oligomerisation (N-terminal) domain"/>
    <property type="match status" value="1"/>
</dbReference>
<proteinExistence type="inferred from homology"/>
<accession>A0A553NQ66</accession>
<dbReference type="GO" id="GO:0006412">
    <property type="term" value="P:translation"/>
    <property type="evidence" value="ECO:0007669"/>
    <property type="project" value="InterPro"/>
</dbReference>
<dbReference type="OrthoDB" id="250175at2759"/>
<name>A0A553NQ66_TIGCA</name>
<feature type="domain" description="Large ribosomal subunit protein bL12 oligomerization" evidence="5">
    <location>
        <begin position="51"/>
        <end position="98"/>
    </location>
</feature>
<evidence type="ECO:0000313" key="7">
    <source>
        <dbReference type="Proteomes" id="UP000318571"/>
    </source>
</evidence>
<dbReference type="OMA" id="LEDKWGV"/>
<feature type="domain" description="Large ribosomal subunit protein bL12 C-terminal" evidence="4">
    <location>
        <begin position="119"/>
        <end position="187"/>
    </location>
</feature>
<dbReference type="EMBL" id="VCGU01000011">
    <property type="protein sequence ID" value="TRY67575.1"/>
    <property type="molecule type" value="Genomic_DNA"/>
</dbReference>
<dbReference type="InterPro" id="IPR000206">
    <property type="entry name" value="Ribosomal_bL12"/>
</dbReference>
<dbReference type="HAMAP" id="MF_00368">
    <property type="entry name" value="Ribosomal_bL12"/>
    <property type="match status" value="1"/>
</dbReference>
<dbReference type="STRING" id="6832.A0A553NQ66"/>
<dbReference type="Pfam" id="PF16320">
    <property type="entry name" value="Ribosomal_L12_N"/>
    <property type="match status" value="1"/>
</dbReference>
<evidence type="ECO:0008006" key="8">
    <source>
        <dbReference type="Google" id="ProtNLM"/>
    </source>
</evidence>
<evidence type="ECO:0000313" key="6">
    <source>
        <dbReference type="EMBL" id="TRY67575.1"/>
    </source>
</evidence>
<protein>
    <recommendedName>
        <fullName evidence="8">Ribosomal protein L7/L12 C-terminal domain-containing protein</fullName>
    </recommendedName>
</protein>
<comment type="similarity">
    <text evidence="1">Belongs to the bacterial ribosomal protein bL12 family.</text>
</comment>
<dbReference type="PANTHER" id="PTHR45987">
    <property type="entry name" value="39S RIBOSOMAL PROTEIN L12"/>
    <property type="match status" value="1"/>
</dbReference>
<dbReference type="InterPro" id="IPR036235">
    <property type="entry name" value="Ribosomal_bL12_oligo_N_sf"/>
</dbReference>
<dbReference type="InterPro" id="IPR008932">
    <property type="entry name" value="Ribosomal_bL12_oligo"/>
</dbReference>
<evidence type="ECO:0000256" key="1">
    <source>
        <dbReference type="ARBA" id="ARBA00007197"/>
    </source>
</evidence>
<dbReference type="AlphaFoldDB" id="A0A553NQ66"/>
<dbReference type="Proteomes" id="UP000318571">
    <property type="component" value="Chromosome 4"/>
</dbReference>
<evidence type="ECO:0000259" key="5">
    <source>
        <dbReference type="Pfam" id="PF16320"/>
    </source>
</evidence>
<dbReference type="InterPro" id="IPR013823">
    <property type="entry name" value="Ribosomal_bL12_C"/>
</dbReference>
<evidence type="ECO:0000259" key="4">
    <source>
        <dbReference type="Pfam" id="PF00542"/>
    </source>
</evidence>